<dbReference type="SUPFAM" id="SSF52141">
    <property type="entry name" value="Uracil-DNA glycosylase-like"/>
    <property type="match status" value="1"/>
</dbReference>
<sequence>MASDRVQLESSWKARIGDWFEREDMRALSGFLRERRAAGATVYPRGPDIFAAFEACPFDATKVVILGQDPYHGPGQAHGLCFSVRPGVDVPPSLVNVFKELERDLGIPRPDHGCLLPWARQGVLLLNAVLTVEAGRAGAHQGRGWEGFTDRVVELLNHEREHLVFLLWGSYAQAKGKVIDPRRHRVLKAPHPSPLSAHRGFIGCGHFSATNEYLKRTKQRPIDWRLPPRAALELDNGCATAGAAPSGSRPS</sequence>
<name>A0ABV6RHY7_9GAMM</name>
<dbReference type="NCBIfam" id="NF003591">
    <property type="entry name" value="PRK05254.1-4"/>
    <property type="match status" value="1"/>
</dbReference>
<dbReference type="NCBIfam" id="TIGR00628">
    <property type="entry name" value="ung"/>
    <property type="match status" value="1"/>
</dbReference>
<dbReference type="InterPro" id="IPR002043">
    <property type="entry name" value="UDG_fam1"/>
</dbReference>
<dbReference type="PANTHER" id="PTHR11264:SF0">
    <property type="entry name" value="URACIL-DNA GLYCOSYLASE"/>
    <property type="match status" value="1"/>
</dbReference>
<keyword evidence="14" id="KW-1185">Reference proteome</keyword>
<protein>
    <recommendedName>
        <fullName evidence="5 9">Uracil-DNA glycosylase</fullName>
        <shortName evidence="9">UDG</shortName>
        <ecNumber evidence="4 9">3.2.2.27</ecNumber>
    </recommendedName>
</protein>
<evidence type="ECO:0000256" key="10">
    <source>
        <dbReference type="PROSITE-ProRule" id="PRU10072"/>
    </source>
</evidence>
<dbReference type="NCBIfam" id="NF003592">
    <property type="entry name" value="PRK05254.1-5"/>
    <property type="match status" value="1"/>
</dbReference>
<keyword evidence="6 9" id="KW-0227">DNA damage</keyword>
<dbReference type="InterPro" id="IPR036895">
    <property type="entry name" value="Uracil-DNA_glycosylase-like_sf"/>
</dbReference>
<dbReference type="SMART" id="SM00986">
    <property type="entry name" value="UDG"/>
    <property type="match status" value="1"/>
</dbReference>
<accession>A0ABV6RHY7</accession>
<dbReference type="Proteomes" id="UP001589896">
    <property type="component" value="Unassembled WGS sequence"/>
</dbReference>
<evidence type="ECO:0000256" key="3">
    <source>
        <dbReference type="ARBA" id="ARBA00008184"/>
    </source>
</evidence>
<dbReference type="RefSeq" id="WP_386664299.1">
    <property type="nucleotide sequence ID" value="NZ_JBHLTG010000001.1"/>
</dbReference>
<dbReference type="CDD" id="cd10027">
    <property type="entry name" value="UDG-F1-like"/>
    <property type="match status" value="1"/>
</dbReference>
<evidence type="ECO:0000256" key="2">
    <source>
        <dbReference type="ARBA" id="ARBA00002631"/>
    </source>
</evidence>
<feature type="active site" description="Proton acceptor" evidence="9 10">
    <location>
        <position position="69"/>
    </location>
</feature>
<reference evidence="13 14" key="1">
    <citation type="submission" date="2024-09" db="EMBL/GenBank/DDBJ databases">
        <authorList>
            <person name="Sun Q."/>
            <person name="Mori K."/>
        </authorList>
    </citation>
    <scope>NUCLEOTIDE SEQUENCE [LARGE SCALE GENOMIC DNA]</scope>
    <source>
        <strain evidence="13 14">KCTC 23076</strain>
    </source>
</reference>
<keyword evidence="7 9" id="KW-0378">Hydrolase</keyword>
<keyword evidence="9" id="KW-0963">Cytoplasm</keyword>
<dbReference type="Gene3D" id="3.40.470.10">
    <property type="entry name" value="Uracil-DNA glycosylase-like domain"/>
    <property type="match status" value="1"/>
</dbReference>
<dbReference type="HAMAP" id="MF_00148">
    <property type="entry name" value="UDG"/>
    <property type="match status" value="1"/>
</dbReference>
<comment type="function">
    <text evidence="2 9 11">Excises uracil residues from the DNA which can arise as a result of misincorporation of dUMP residues by DNA polymerase or due to deamination of cytosine.</text>
</comment>
<evidence type="ECO:0000256" key="6">
    <source>
        <dbReference type="ARBA" id="ARBA00022763"/>
    </source>
</evidence>
<evidence type="ECO:0000256" key="9">
    <source>
        <dbReference type="HAMAP-Rule" id="MF_00148"/>
    </source>
</evidence>
<dbReference type="InterPro" id="IPR018085">
    <property type="entry name" value="Ura-DNA_Glyclase_AS"/>
</dbReference>
<dbReference type="SMART" id="SM00987">
    <property type="entry name" value="UreE_C"/>
    <property type="match status" value="1"/>
</dbReference>
<keyword evidence="13" id="KW-0326">Glycosidase</keyword>
<evidence type="ECO:0000256" key="7">
    <source>
        <dbReference type="ARBA" id="ARBA00022801"/>
    </source>
</evidence>
<organism evidence="13 14">
    <name type="scientific">Lysobacter korlensis</name>
    <dbReference type="NCBI Taxonomy" id="553636"/>
    <lineage>
        <taxon>Bacteria</taxon>
        <taxon>Pseudomonadati</taxon>
        <taxon>Pseudomonadota</taxon>
        <taxon>Gammaproteobacteria</taxon>
        <taxon>Lysobacterales</taxon>
        <taxon>Lysobacteraceae</taxon>
        <taxon>Lysobacter</taxon>
    </lineage>
</organism>
<proteinExistence type="inferred from homology"/>
<dbReference type="NCBIfam" id="NF003589">
    <property type="entry name" value="PRK05254.1-2"/>
    <property type="match status" value="1"/>
</dbReference>
<dbReference type="PANTHER" id="PTHR11264">
    <property type="entry name" value="URACIL-DNA GLYCOSYLASE"/>
    <property type="match status" value="1"/>
</dbReference>
<keyword evidence="8 9" id="KW-0234">DNA repair</keyword>
<dbReference type="GO" id="GO:0004844">
    <property type="term" value="F:uracil DNA N-glycosylase activity"/>
    <property type="evidence" value="ECO:0007669"/>
    <property type="project" value="UniProtKB-EC"/>
</dbReference>
<comment type="subcellular location">
    <subcellularLocation>
        <location evidence="9">Cytoplasm</location>
    </subcellularLocation>
</comment>
<evidence type="ECO:0000256" key="11">
    <source>
        <dbReference type="RuleBase" id="RU003780"/>
    </source>
</evidence>
<dbReference type="PROSITE" id="PS00130">
    <property type="entry name" value="U_DNA_GLYCOSYLASE"/>
    <property type="match status" value="1"/>
</dbReference>
<dbReference type="EC" id="3.2.2.27" evidence="4 9"/>
<dbReference type="Pfam" id="PF03167">
    <property type="entry name" value="UDG"/>
    <property type="match status" value="1"/>
</dbReference>
<evidence type="ECO:0000313" key="14">
    <source>
        <dbReference type="Proteomes" id="UP001589896"/>
    </source>
</evidence>
<evidence type="ECO:0000256" key="8">
    <source>
        <dbReference type="ARBA" id="ARBA00023204"/>
    </source>
</evidence>
<evidence type="ECO:0000259" key="12">
    <source>
        <dbReference type="SMART" id="SM00986"/>
    </source>
</evidence>
<comment type="similarity">
    <text evidence="3 9 11">Belongs to the uracil-DNA glycosylase (UDG) superfamily. UNG family.</text>
</comment>
<feature type="domain" description="Uracil-DNA glycosylase-like" evidence="12">
    <location>
        <begin position="54"/>
        <end position="214"/>
    </location>
</feature>
<comment type="catalytic activity">
    <reaction evidence="1 9 11">
        <text>Hydrolyzes single-stranded DNA or mismatched double-stranded DNA and polynucleotides, releasing free uracil.</text>
        <dbReference type="EC" id="3.2.2.27"/>
    </reaction>
</comment>
<evidence type="ECO:0000256" key="5">
    <source>
        <dbReference type="ARBA" id="ARBA00018429"/>
    </source>
</evidence>
<dbReference type="EMBL" id="JBHLTG010000001">
    <property type="protein sequence ID" value="MFC0676586.1"/>
    <property type="molecule type" value="Genomic_DNA"/>
</dbReference>
<dbReference type="NCBIfam" id="NF003588">
    <property type="entry name" value="PRK05254.1-1"/>
    <property type="match status" value="1"/>
</dbReference>
<evidence type="ECO:0000256" key="1">
    <source>
        <dbReference type="ARBA" id="ARBA00001400"/>
    </source>
</evidence>
<gene>
    <name evidence="9 13" type="primary">ung</name>
    <name evidence="13" type="ORF">ACFFGH_01805</name>
</gene>
<comment type="caution">
    <text evidence="13">The sequence shown here is derived from an EMBL/GenBank/DDBJ whole genome shotgun (WGS) entry which is preliminary data.</text>
</comment>
<evidence type="ECO:0000256" key="4">
    <source>
        <dbReference type="ARBA" id="ARBA00012030"/>
    </source>
</evidence>
<dbReference type="InterPro" id="IPR005122">
    <property type="entry name" value="Uracil-DNA_glycosylase-like"/>
</dbReference>
<evidence type="ECO:0000313" key="13">
    <source>
        <dbReference type="EMBL" id="MFC0676586.1"/>
    </source>
</evidence>